<dbReference type="GO" id="GO:0043093">
    <property type="term" value="P:FtsZ-dependent cytokinesis"/>
    <property type="evidence" value="ECO:0007669"/>
    <property type="project" value="TreeGrafter"/>
</dbReference>
<dbReference type="Pfam" id="PF04977">
    <property type="entry name" value="DivIC"/>
    <property type="match status" value="1"/>
</dbReference>
<accession>A0A915U8X7</accession>
<evidence type="ECO:0000256" key="3">
    <source>
        <dbReference type="ARBA" id="ARBA00022692"/>
    </source>
</evidence>
<evidence type="ECO:0000256" key="4">
    <source>
        <dbReference type="ARBA" id="ARBA00022989"/>
    </source>
</evidence>
<dbReference type="InterPro" id="IPR007060">
    <property type="entry name" value="FtsL/DivIC"/>
</dbReference>
<dbReference type="InterPro" id="IPR023081">
    <property type="entry name" value="Cell_div_FtsB"/>
</dbReference>
<gene>
    <name evidence="9" type="ORF">GF1_01660</name>
</gene>
<evidence type="ECO:0000256" key="1">
    <source>
        <dbReference type="ARBA" id="ARBA00022475"/>
    </source>
</evidence>
<dbReference type="PANTHER" id="PTHR37485">
    <property type="entry name" value="CELL DIVISION PROTEIN FTSB"/>
    <property type="match status" value="1"/>
</dbReference>
<keyword evidence="7" id="KW-0175">Coiled coil</keyword>
<keyword evidence="5 8" id="KW-0472">Membrane</keyword>
<evidence type="ECO:0008006" key="11">
    <source>
        <dbReference type="Google" id="ProtNLM"/>
    </source>
</evidence>
<evidence type="ECO:0000256" key="2">
    <source>
        <dbReference type="ARBA" id="ARBA00022618"/>
    </source>
</evidence>
<organism evidence="9 10">
    <name type="scientific">Desulfolithobacter dissulfuricans</name>
    <dbReference type="NCBI Taxonomy" id="2795293"/>
    <lineage>
        <taxon>Bacteria</taxon>
        <taxon>Pseudomonadati</taxon>
        <taxon>Thermodesulfobacteriota</taxon>
        <taxon>Desulfobulbia</taxon>
        <taxon>Desulfobulbales</taxon>
        <taxon>Desulfobulbaceae</taxon>
        <taxon>Desulfolithobacter</taxon>
    </lineage>
</organism>
<evidence type="ECO:0000256" key="6">
    <source>
        <dbReference type="ARBA" id="ARBA00023306"/>
    </source>
</evidence>
<dbReference type="RefSeq" id="WP_267927732.1">
    <property type="nucleotide sequence ID" value="NZ_AP024233.1"/>
</dbReference>
<protein>
    <recommendedName>
        <fullName evidence="11">Septum formation initiator family protein</fullName>
    </recommendedName>
</protein>
<sequence>MASPSRPLTGYEKRRLRQIIVVVIVLVLLWVLFAPGGGYLQYRRLQKEIDTLVRENMVLEEQNGLLRQEINRLQRDEAYLEELARKKYGLLRKNEEVFDFGPATPSNRKKE</sequence>
<dbReference type="GO" id="GO:0030428">
    <property type="term" value="C:cell septum"/>
    <property type="evidence" value="ECO:0007669"/>
    <property type="project" value="TreeGrafter"/>
</dbReference>
<keyword evidence="1" id="KW-1003">Cell membrane</keyword>
<feature type="transmembrane region" description="Helical" evidence="8">
    <location>
        <begin position="20"/>
        <end position="40"/>
    </location>
</feature>
<dbReference type="Proteomes" id="UP001063350">
    <property type="component" value="Chromosome"/>
</dbReference>
<reference evidence="9" key="1">
    <citation type="submission" date="2020-12" db="EMBL/GenBank/DDBJ databases">
        <title>Desulfobium dissulfuricans gen. nov., sp. nov., a novel mesophilic, sulfate-reducing bacterium isolated from a deep-sea hydrothermal vent.</title>
        <authorList>
            <person name="Hashimoto Y."/>
            <person name="Tame A."/>
            <person name="Sawayama S."/>
            <person name="Miyazaki J."/>
            <person name="Takai K."/>
            <person name="Nakagawa S."/>
        </authorList>
    </citation>
    <scope>NUCLEOTIDE SEQUENCE</scope>
    <source>
        <strain evidence="9">GF1</strain>
    </source>
</reference>
<evidence type="ECO:0000256" key="7">
    <source>
        <dbReference type="SAM" id="Coils"/>
    </source>
</evidence>
<evidence type="ECO:0000256" key="8">
    <source>
        <dbReference type="SAM" id="Phobius"/>
    </source>
</evidence>
<proteinExistence type="predicted"/>
<keyword evidence="6" id="KW-0131">Cell cycle</keyword>
<evidence type="ECO:0000313" key="10">
    <source>
        <dbReference type="Proteomes" id="UP001063350"/>
    </source>
</evidence>
<keyword evidence="2" id="KW-0132">Cell division</keyword>
<evidence type="ECO:0000256" key="5">
    <source>
        <dbReference type="ARBA" id="ARBA00023136"/>
    </source>
</evidence>
<keyword evidence="4 8" id="KW-1133">Transmembrane helix</keyword>
<evidence type="ECO:0000313" key="9">
    <source>
        <dbReference type="EMBL" id="BCO07790.1"/>
    </source>
</evidence>
<keyword evidence="3 8" id="KW-0812">Transmembrane</keyword>
<dbReference type="AlphaFoldDB" id="A0A915U8X7"/>
<feature type="coiled-coil region" evidence="7">
    <location>
        <begin position="42"/>
        <end position="86"/>
    </location>
</feature>
<keyword evidence="10" id="KW-1185">Reference proteome</keyword>
<dbReference type="KEGG" id="ddu:GF1_01660"/>
<dbReference type="PANTHER" id="PTHR37485:SF1">
    <property type="entry name" value="CELL DIVISION PROTEIN FTSB"/>
    <property type="match status" value="1"/>
</dbReference>
<name>A0A915U8X7_9BACT</name>
<dbReference type="EMBL" id="AP024233">
    <property type="protein sequence ID" value="BCO07790.1"/>
    <property type="molecule type" value="Genomic_DNA"/>
</dbReference>